<proteinExistence type="predicted"/>
<name>A0A918W1Z9_9FLAO</name>
<organism evidence="1 2">
    <name type="scientific">Salinimicrobium marinum</name>
    <dbReference type="NCBI Taxonomy" id="680283"/>
    <lineage>
        <taxon>Bacteria</taxon>
        <taxon>Pseudomonadati</taxon>
        <taxon>Bacteroidota</taxon>
        <taxon>Flavobacteriia</taxon>
        <taxon>Flavobacteriales</taxon>
        <taxon>Flavobacteriaceae</taxon>
        <taxon>Salinimicrobium</taxon>
    </lineage>
</organism>
<sequence length="164" mass="18234">MAQSNDNLLDNFARINLGLHGIEGSYELPVSKKFVWENSLGIGMGANVNASSAEFNLDFGNLTPFLKSELKYVYNINKRESKGKNIVNNSGNYIGLQTKYSFGNSKAYHLNSTSLTEVHWGLQRSLGGNYVFDFHIGLGYLNDYNTNEGAVSPTLGLRFGYKLF</sequence>
<keyword evidence="2" id="KW-1185">Reference proteome</keyword>
<reference evidence="1" key="1">
    <citation type="journal article" date="2014" name="Int. J. Syst. Evol. Microbiol.">
        <title>Complete genome sequence of Corynebacterium casei LMG S-19264T (=DSM 44701T), isolated from a smear-ripened cheese.</title>
        <authorList>
            <consortium name="US DOE Joint Genome Institute (JGI-PGF)"/>
            <person name="Walter F."/>
            <person name="Albersmeier A."/>
            <person name="Kalinowski J."/>
            <person name="Ruckert C."/>
        </authorList>
    </citation>
    <scope>NUCLEOTIDE SEQUENCE</scope>
    <source>
        <strain evidence="1">KCTC 12719</strain>
    </source>
</reference>
<accession>A0A918W1Z9</accession>
<dbReference type="EMBL" id="BMXB01000033">
    <property type="protein sequence ID" value="GHA51962.1"/>
    <property type="molecule type" value="Genomic_DNA"/>
</dbReference>
<dbReference type="Proteomes" id="UP000610456">
    <property type="component" value="Unassembled WGS sequence"/>
</dbReference>
<dbReference type="AlphaFoldDB" id="A0A918W1Z9"/>
<protein>
    <submittedName>
        <fullName evidence="1">Uncharacterized protein</fullName>
    </submittedName>
</protein>
<reference evidence="1" key="2">
    <citation type="submission" date="2020-09" db="EMBL/GenBank/DDBJ databases">
        <authorList>
            <person name="Sun Q."/>
            <person name="Kim S."/>
        </authorList>
    </citation>
    <scope>NUCLEOTIDE SEQUENCE</scope>
    <source>
        <strain evidence="1">KCTC 12719</strain>
    </source>
</reference>
<comment type="caution">
    <text evidence="1">The sequence shown here is derived from an EMBL/GenBank/DDBJ whole genome shotgun (WGS) entry which is preliminary data.</text>
</comment>
<evidence type="ECO:0000313" key="1">
    <source>
        <dbReference type="EMBL" id="GHA51962.1"/>
    </source>
</evidence>
<evidence type="ECO:0000313" key="2">
    <source>
        <dbReference type="Proteomes" id="UP000610456"/>
    </source>
</evidence>
<gene>
    <name evidence="1" type="ORF">GCM10007103_35440</name>
</gene>